<sequence length="155" mass="16894">MTWMITKRWRALALAAPSLTALLLPVVTQAKDPEQPTEERKREGRDDQEVSGGRAGLFPPVTRQEINQINAGAGMPVRHVTPAPERMHQLSGQVVKLNGQVLYVESELGAVVPLDLSALEIRKAPEKGQKVVATYQVENKTENVALSLAGEVPRG</sequence>
<keyword evidence="2" id="KW-0732">Signal</keyword>
<name>A0ABX7NRA5_9BACT</name>
<evidence type="ECO:0000313" key="3">
    <source>
        <dbReference type="EMBL" id="QSQ21405.1"/>
    </source>
</evidence>
<evidence type="ECO:0000313" key="4">
    <source>
        <dbReference type="Proteomes" id="UP000662747"/>
    </source>
</evidence>
<evidence type="ECO:0000256" key="2">
    <source>
        <dbReference type="SAM" id="SignalP"/>
    </source>
</evidence>
<evidence type="ECO:0000256" key="1">
    <source>
        <dbReference type="SAM" id="MobiDB-lite"/>
    </source>
</evidence>
<feature type="chain" id="PRO_5045462703" evidence="2">
    <location>
        <begin position="31"/>
        <end position="155"/>
    </location>
</feature>
<organism evidence="3 4">
    <name type="scientific">Pyxidicoccus parkwayensis</name>
    <dbReference type="NCBI Taxonomy" id="2813578"/>
    <lineage>
        <taxon>Bacteria</taxon>
        <taxon>Pseudomonadati</taxon>
        <taxon>Myxococcota</taxon>
        <taxon>Myxococcia</taxon>
        <taxon>Myxococcales</taxon>
        <taxon>Cystobacterineae</taxon>
        <taxon>Myxococcaceae</taxon>
        <taxon>Pyxidicoccus</taxon>
    </lineage>
</organism>
<feature type="signal peptide" evidence="2">
    <location>
        <begin position="1"/>
        <end position="30"/>
    </location>
</feature>
<protein>
    <submittedName>
        <fullName evidence="3">Uncharacterized protein</fullName>
    </submittedName>
</protein>
<accession>A0ABX7NRA5</accession>
<reference evidence="3 4" key="1">
    <citation type="submission" date="2021-02" db="EMBL/GenBank/DDBJ databases">
        <title>De Novo genome assembly of isolated myxobacteria.</title>
        <authorList>
            <person name="Stevens D.C."/>
        </authorList>
    </citation>
    <scope>NUCLEOTIDE SEQUENCE [LARGE SCALE GENOMIC DNA]</scope>
    <source>
        <strain evidence="4">SCPEA02</strain>
    </source>
</reference>
<gene>
    <name evidence="3" type="ORF">JY651_40495</name>
</gene>
<dbReference type="EMBL" id="CP071090">
    <property type="protein sequence ID" value="QSQ21405.1"/>
    <property type="molecule type" value="Genomic_DNA"/>
</dbReference>
<proteinExistence type="predicted"/>
<feature type="region of interest" description="Disordered" evidence="1">
    <location>
        <begin position="30"/>
        <end position="57"/>
    </location>
</feature>
<dbReference type="Proteomes" id="UP000662747">
    <property type="component" value="Chromosome"/>
</dbReference>
<keyword evidence="4" id="KW-1185">Reference proteome</keyword>
<feature type="compositionally biased region" description="Basic and acidic residues" evidence="1">
    <location>
        <begin position="31"/>
        <end position="48"/>
    </location>
</feature>